<keyword evidence="1" id="KW-0614">Plasmid</keyword>
<dbReference type="EMBL" id="CP000839">
    <property type="protein sequence ID" value="ABW32120.1"/>
    <property type="molecule type" value="Genomic_DNA"/>
</dbReference>
<evidence type="ECO:0000313" key="1">
    <source>
        <dbReference type="EMBL" id="ABW32120.1"/>
    </source>
</evidence>
<dbReference type="AlphaFoldDB" id="A8ZLU3"/>
<dbReference type="HOGENOM" id="CLU_3323278_0_0_3"/>
<reference evidence="1 2" key="1">
    <citation type="journal article" date="2008" name="Proc. Natl. Acad. Sci. U.S.A.">
        <title>Niche adaptation and genome expansion in the chlorophyll d-producing cyanobacterium Acaryochloris marina.</title>
        <authorList>
            <person name="Swingley W.D."/>
            <person name="Chen M."/>
            <person name="Cheung P.C."/>
            <person name="Conrad A.L."/>
            <person name="Dejesa L.C."/>
            <person name="Hao J."/>
            <person name="Honchak B.M."/>
            <person name="Karbach L.E."/>
            <person name="Kurdoglu A."/>
            <person name="Lahiri S."/>
            <person name="Mastrian S.D."/>
            <person name="Miyashita H."/>
            <person name="Page L."/>
            <person name="Ramakrishna P."/>
            <person name="Satoh S."/>
            <person name="Sattley W.M."/>
            <person name="Shimada Y."/>
            <person name="Taylor H.L."/>
            <person name="Tomo T."/>
            <person name="Tsuchiya T."/>
            <person name="Wang Z.T."/>
            <person name="Raymond J."/>
            <person name="Mimuro M."/>
            <person name="Blankenship R.E."/>
            <person name="Touchman J.W."/>
        </authorList>
    </citation>
    <scope>NUCLEOTIDE SEQUENCE [LARGE SCALE GENOMIC DNA]</scope>
    <source>
        <strain evidence="2">MBIC 11017</strain>
        <plasmid evidence="2">Plasmid pREB2</plasmid>
    </source>
</reference>
<name>A8ZLU3_ACAM1</name>
<protein>
    <recommendedName>
        <fullName evidence="3">IS1 family transposase</fullName>
    </recommendedName>
</protein>
<accession>A8ZLU3</accession>
<gene>
    <name evidence="1" type="ordered locus">AM1_B0402</name>
</gene>
<organism evidence="1 2">
    <name type="scientific">Acaryochloris marina (strain MBIC 11017)</name>
    <dbReference type="NCBI Taxonomy" id="329726"/>
    <lineage>
        <taxon>Bacteria</taxon>
        <taxon>Bacillati</taxon>
        <taxon>Cyanobacteriota</taxon>
        <taxon>Cyanophyceae</taxon>
        <taxon>Acaryochloridales</taxon>
        <taxon>Acaryochloridaceae</taxon>
        <taxon>Acaryochloris</taxon>
    </lineage>
</organism>
<sequence>MSTLTCPSCRSQNVVKILNGKQNHKCKTCGRQFVEAPQ</sequence>
<proteinExistence type="predicted"/>
<evidence type="ECO:0008006" key="3">
    <source>
        <dbReference type="Google" id="ProtNLM"/>
    </source>
</evidence>
<dbReference type="Proteomes" id="UP000000268">
    <property type="component" value="Plasmid pREB2"/>
</dbReference>
<geneLocation type="plasmid" evidence="1 2">
    <name>pREB2</name>
</geneLocation>
<keyword evidence="2" id="KW-1185">Reference proteome</keyword>
<evidence type="ECO:0000313" key="2">
    <source>
        <dbReference type="Proteomes" id="UP000000268"/>
    </source>
</evidence>
<dbReference type="KEGG" id="amr:AM1_B0402"/>